<keyword evidence="4" id="KW-1185">Reference proteome</keyword>
<evidence type="ECO:0000313" key="3">
    <source>
        <dbReference type="EMBL" id="MBA0818517.1"/>
    </source>
</evidence>
<dbReference type="AlphaFoldDB" id="A0A7J9I8V4"/>
<dbReference type="OrthoDB" id="984659at2759"/>
<dbReference type="InterPro" id="IPR056647">
    <property type="entry name" value="DUF7745"/>
</dbReference>
<name>A0A7J9I8V4_9ROSI</name>
<keyword evidence="1" id="KW-0175">Coiled coil</keyword>
<organism evidence="3 4">
    <name type="scientific">Gossypium harknessii</name>
    <dbReference type="NCBI Taxonomy" id="34285"/>
    <lineage>
        <taxon>Eukaryota</taxon>
        <taxon>Viridiplantae</taxon>
        <taxon>Streptophyta</taxon>
        <taxon>Embryophyta</taxon>
        <taxon>Tracheophyta</taxon>
        <taxon>Spermatophyta</taxon>
        <taxon>Magnoliopsida</taxon>
        <taxon>eudicotyledons</taxon>
        <taxon>Gunneridae</taxon>
        <taxon>Pentapetalae</taxon>
        <taxon>rosids</taxon>
        <taxon>malvids</taxon>
        <taxon>Malvales</taxon>
        <taxon>Malvaceae</taxon>
        <taxon>Malvoideae</taxon>
        <taxon>Gossypium</taxon>
    </lineage>
</organism>
<dbReference type="PANTHER" id="PTHR48200:SF1">
    <property type="entry name" value="AMINOTRANSFERASE-LIKE PLANT MOBILE DOMAIN-CONTAINING PROTEIN"/>
    <property type="match status" value="1"/>
</dbReference>
<feature type="domain" description="DUF7745" evidence="2">
    <location>
        <begin position="55"/>
        <end position="414"/>
    </location>
</feature>
<dbReference type="EMBL" id="JABFAD010311023">
    <property type="protein sequence ID" value="MBA0818517.1"/>
    <property type="molecule type" value="Genomic_DNA"/>
</dbReference>
<evidence type="ECO:0000256" key="1">
    <source>
        <dbReference type="SAM" id="Coils"/>
    </source>
</evidence>
<dbReference type="Gene3D" id="1.10.287.1490">
    <property type="match status" value="1"/>
</dbReference>
<gene>
    <name evidence="3" type="ORF">Gohar_003717</name>
</gene>
<dbReference type="Pfam" id="PF24924">
    <property type="entry name" value="DUF7745"/>
    <property type="match status" value="1"/>
</dbReference>
<dbReference type="Proteomes" id="UP000593560">
    <property type="component" value="Unassembled WGS sequence"/>
</dbReference>
<evidence type="ECO:0000313" key="4">
    <source>
        <dbReference type="Proteomes" id="UP000593560"/>
    </source>
</evidence>
<sequence length="644" mass="75247">MEREFLGKVEGNAAVQVWSEKVQQEKGDSFVEGYTSELWDFTCISVTQDGVQELKEIWNQWDNEIKQLFYSNYGDLPYLLDVRIDKRLFRALTQYWNPAYSCFTFGKVDLVPTIEEYTTLLRCPRIQVDKVYSRSANVPTFLKKLMGITGMSEQWVTARIKQKGDSKCIPWRNLRDLILAHPDVKKRVDIFALSVYGLVVFPKALGHVDEAVLDLFDRLGKGVTPVPAVLAETFRSLNACRRAGEGRFIGCAQLLLVWFHSHFWKVEKVSYRVFSESYSPLKELVATPRRDDITEEKWMTILQNLQEDDIEWKAPWMVPDEILYRCGDFNWVPLLGIWGVVGYIHLLVLRQYRSRQFIPVTHGLAQCEFSYKDDNYKRKIREISNAWKLVHRMKRFTVGAMTTPEYYGWWSKRINDNIPEPREDCVQSLEEHLMGKKIEQLEEEKMRLGLDVDIHKLEAEKLRKGKNKAEEDFDSLKTDYKKLRLSMRTEKESQDARARESVLEKSLSECRNEKAELKARVAELEKSLNLCRSRNSMIELRASLNKIEELKGKIGELEDALHNSELRVELLERSNEQWQGQFHHSQKQIRDRDYVMGEAVTQVREVADHLQTLAVQADVLSLKYESESSRGRDLAWLLRKVKAL</sequence>
<accession>A0A7J9I8V4</accession>
<evidence type="ECO:0000259" key="2">
    <source>
        <dbReference type="Pfam" id="PF24924"/>
    </source>
</evidence>
<comment type="caution">
    <text evidence="3">The sequence shown here is derived from an EMBL/GenBank/DDBJ whole genome shotgun (WGS) entry which is preliminary data.</text>
</comment>
<proteinExistence type="predicted"/>
<feature type="non-terminal residue" evidence="3">
    <location>
        <position position="1"/>
    </location>
</feature>
<reference evidence="3 4" key="1">
    <citation type="journal article" date="2019" name="Genome Biol. Evol.">
        <title>Insights into the evolution of the New World diploid cottons (Gossypium, subgenus Houzingenia) based on genome sequencing.</title>
        <authorList>
            <person name="Grover C.E."/>
            <person name="Arick M.A. 2nd"/>
            <person name="Thrash A."/>
            <person name="Conover J.L."/>
            <person name="Sanders W.S."/>
            <person name="Peterson D.G."/>
            <person name="Frelichowski J.E."/>
            <person name="Scheffler J.A."/>
            <person name="Scheffler B.E."/>
            <person name="Wendel J.F."/>
        </authorList>
    </citation>
    <scope>NUCLEOTIDE SEQUENCE [LARGE SCALE GENOMIC DNA]</scope>
    <source>
        <strain evidence="3">0</strain>
        <tissue evidence="3">Leaf</tissue>
    </source>
</reference>
<dbReference type="PANTHER" id="PTHR48200">
    <property type="entry name" value="PROTEIN, PUTATIVE-RELATED"/>
    <property type="match status" value="1"/>
</dbReference>
<protein>
    <recommendedName>
        <fullName evidence="2">DUF7745 domain-containing protein</fullName>
    </recommendedName>
</protein>
<feature type="coiled-coil region" evidence="1">
    <location>
        <begin position="438"/>
        <end position="581"/>
    </location>
</feature>